<feature type="region of interest" description="Disordered" evidence="1">
    <location>
        <begin position="23"/>
        <end position="46"/>
    </location>
</feature>
<name>X1SP74_9ZZZZ</name>
<accession>X1SP74</accession>
<proteinExistence type="predicted"/>
<organism evidence="2">
    <name type="scientific">marine sediment metagenome</name>
    <dbReference type="NCBI Taxonomy" id="412755"/>
    <lineage>
        <taxon>unclassified sequences</taxon>
        <taxon>metagenomes</taxon>
        <taxon>ecological metagenomes</taxon>
    </lineage>
</organism>
<evidence type="ECO:0000313" key="2">
    <source>
        <dbReference type="EMBL" id="GAI69604.1"/>
    </source>
</evidence>
<dbReference type="EMBL" id="BARW01000799">
    <property type="protein sequence ID" value="GAI69604.1"/>
    <property type="molecule type" value="Genomic_DNA"/>
</dbReference>
<comment type="caution">
    <text evidence="2">The sequence shown here is derived from an EMBL/GenBank/DDBJ whole genome shotgun (WGS) entry which is preliminary data.</text>
</comment>
<feature type="non-terminal residue" evidence="2">
    <location>
        <position position="1"/>
    </location>
</feature>
<gene>
    <name evidence="2" type="ORF">S12H4_03000</name>
</gene>
<protein>
    <submittedName>
        <fullName evidence="2">Uncharacterized protein</fullName>
    </submittedName>
</protein>
<evidence type="ECO:0000256" key="1">
    <source>
        <dbReference type="SAM" id="MobiDB-lite"/>
    </source>
</evidence>
<sequence>AIVSFGPLVDEVRGSLGGVTFSNAGTGATVRSRPRPPRPKTPDQVRGQSYLAQGAAMWDGLSGVTRDAWQTYAESITLTDSLAREYSPTGRQALIWSYCIKAHGGLTPAWTVPTGLGLAVIPTLTLFYSAPAMTLSAWDPAPNAASQFIIMIYYADRIHAYNRMRRLAMVAPLGNVGLPLTLAADINSNWPDGTELRCWISVRMFDEDLKISTRLMQSADFTAVVM</sequence>
<reference evidence="2" key="1">
    <citation type="journal article" date="2014" name="Front. Microbiol.">
        <title>High frequency of phylogenetically diverse reductive dehalogenase-homologous genes in deep subseafloor sedimentary metagenomes.</title>
        <authorList>
            <person name="Kawai M."/>
            <person name="Futagami T."/>
            <person name="Toyoda A."/>
            <person name="Takaki Y."/>
            <person name="Nishi S."/>
            <person name="Hori S."/>
            <person name="Arai W."/>
            <person name="Tsubouchi T."/>
            <person name="Morono Y."/>
            <person name="Uchiyama I."/>
            <person name="Ito T."/>
            <person name="Fujiyama A."/>
            <person name="Inagaki F."/>
            <person name="Takami H."/>
        </authorList>
    </citation>
    <scope>NUCLEOTIDE SEQUENCE</scope>
    <source>
        <strain evidence="2">Expedition CK06-06</strain>
    </source>
</reference>
<dbReference type="AlphaFoldDB" id="X1SP74"/>